<reference evidence="1 2" key="1">
    <citation type="submission" date="2017-03" db="EMBL/GenBank/DDBJ databases">
        <authorList>
            <person name="Afonso C.L."/>
            <person name="Miller P.J."/>
            <person name="Scott M.A."/>
            <person name="Spackman E."/>
            <person name="Goraichik I."/>
            <person name="Dimitrov K.M."/>
            <person name="Suarez D.L."/>
            <person name="Swayne D.E."/>
        </authorList>
    </citation>
    <scope>NUCLEOTIDE SEQUENCE [LARGE SCALE GENOMIC DNA]</scope>
    <source>
        <strain evidence="1 2">CECT 8620</strain>
    </source>
</reference>
<name>A0A1Y5TWB4_9RHOB</name>
<dbReference type="OrthoDB" id="7864820at2"/>
<dbReference type="AlphaFoldDB" id="A0A1Y5TWB4"/>
<dbReference type="EMBL" id="FWFS01000026">
    <property type="protein sequence ID" value="SLN71451.1"/>
    <property type="molecule type" value="Genomic_DNA"/>
</dbReference>
<protein>
    <recommendedName>
        <fullName evidence="3">ABM domain-containing protein</fullName>
    </recommendedName>
</protein>
<organism evidence="1 2">
    <name type="scientific">Aquimixticola soesokkakensis</name>
    <dbReference type="NCBI Taxonomy" id="1519096"/>
    <lineage>
        <taxon>Bacteria</taxon>
        <taxon>Pseudomonadati</taxon>
        <taxon>Pseudomonadota</taxon>
        <taxon>Alphaproteobacteria</taxon>
        <taxon>Rhodobacterales</taxon>
        <taxon>Paracoccaceae</taxon>
        <taxon>Aquimixticola</taxon>
    </lineage>
</organism>
<dbReference type="Proteomes" id="UP000193862">
    <property type="component" value="Unassembled WGS sequence"/>
</dbReference>
<gene>
    <name evidence="1" type="ORF">AQS8620_03382</name>
</gene>
<keyword evidence="2" id="KW-1185">Reference proteome</keyword>
<accession>A0A1Y5TWB4</accession>
<proteinExistence type="predicted"/>
<dbReference type="RefSeq" id="WP_085838152.1">
    <property type="nucleotide sequence ID" value="NZ_FWFS01000026.1"/>
</dbReference>
<evidence type="ECO:0000313" key="1">
    <source>
        <dbReference type="EMBL" id="SLN71451.1"/>
    </source>
</evidence>
<sequence>MMSQNLIVQNLYRLNVSADAFNEAIGRLVHRVEREGHDGVLSYQFFTNEEDRSARGVIVYREPEAWIGHHDTSMSWAEMAALHKAATLKEVVFLGPFTPEINAWLKKSSLRARLVVGNQFSAGFRRT</sequence>
<evidence type="ECO:0000313" key="2">
    <source>
        <dbReference type="Proteomes" id="UP000193862"/>
    </source>
</evidence>
<evidence type="ECO:0008006" key="3">
    <source>
        <dbReference type="Google" id="ProtNLM"/>
    </source>
</evidence>